<name>A0A0H4IMM4_9CAUD</name>
<keyword evidence="2" id="KW-1185">Reference proteome</keyword>
<dbReference type="EMBL" id="KR337648">
    <property type="protein sequence ID" value="AKO60436.1"/>
    <property type="molecule type" value="Genomic_DNA"/>
</dbReference>
<evidence type="ECO:0000313" key="2">
    <source>
        <dbReference type="Proteomes" id="UP000204151"/>
    </source>
</evidence>
<protein>
    <submittedName>
        <fullName evidence="1">Uncharacterized protein</fullName>
    </submittedName>
</protein>
<dbReference type="GeneID" id="25102328"/>
<dbReference type="RefSeq" id="YP_009160035.1">
    <property type="nucleotide sequence ID" value="NC_027624.1"/>
</dbReference>
<sequence length="69" mass="7757">MVTTTQHMTDTHRDNGKFPEHLQDVICGKTLHHPNNTTTWCTRKPGHDGDCRTGMPPCTQPKGHHGNQN</sequence>
<gene>
    <name evidence="1" type="ORF">SKKY_28</name>
</gene>
<accession>A0A0H4IMM4</accession>
<reference evidence="1 2" key="1">
    <citation type="submission" date="2015-04" db="EMBL/GenBank/DDBJ databases">
        <authorList>
            <person name="Covarrubias K."/>
            <person name="Kang Y."/>
            <person name="Yan K."/>
            <person name="Song S.H."/>
            <person name="Wilson K."/>
            <person name="Reddi K."/>
            <person name="Villella W."/>
            <person name="Bowman C."/>
            <person name="Mould D."/>
            <person name="Parker J.M."/>
            <person name="Sanders E.R."/>
        </authorList>
    </citation>
    <scope>NUCLEOTIDE SEQUENCE [LARGE SCALE GENOMIC DNA]</scope>
</reference>
<evidence type="ECO:0000313" key="1">
    <source>
        <dbReference type="EMBL" id="AKO60436.1"/>
    </source>
</evidence>
<proteinExistence type="predicted"/>
<organism evidence="1 2">
    <name type="scientific">Propionibacterium phage SKKY</name>
    <dbReference type="NCBI Taxonomy" id="1655020"/>
    <lineage>
        <taxon>Viruses</taxon>
        <taxon>Duplodnaviria</taxon>
        <taxon>Heunggongvirae</taxon>
        <taxon>Uroviricota</taxon>
        <taxon>Caudoviricetes</taxon>
        <taxon>Pahexavirus</taxon>
        <taxon>Pahexavirus SKKY</taxon>
    </lineage>
</organism>
<dbReference type="KEGG" id="vg:25102328"/>
<dbReference type="Proteomes" id="UP000204151">
    <property type="component" value="Segment"/>
</dbReference>
<dbReference type="OrthoDB" id="21358at10239"/>